<reference evidence="1" key="1">
    <citation type="submission" date="2014-11" db="EMBL/GenBank/DDBJ databases">
        <authorList>
            <person name="Otto D Thomas"/>
            <person name="Naeem Raeece"/>
        </authorList>
    </citation>
    <scope>NUCLEOTIDE SEQUENCE</scope>
</reference>
<accession>A0A0G4GE19</accession>
<dbReference type="EMBL" id="CDMZ01001115">
    <property type="protein sequence ID" value="CEM27570.1"/>
    <property type="molecule type" value="Genomic_DNA"/>
</dbReference>
<dbReference type="PhylomeDB" id="A0A0G4GE19"/>
<organism evidence="1">
    <name type="scientific">Chromera velia CCMP2878</name>
    <dbReference type="NCBI Taxonomy" id="1169474"/>
    <lineage>
        <taxon>Eukaryota</taxon>
        <taxon>Sar</taxon>
        <taxon>Alveolata</taxon>
        <taxon>Colpodellida</taxon>
        <taxon>Chromeraceae</taxon>
        <taxon>Chromera</taxon>
    </lineage>
</organism>
<dbReference type="VEuPathDB" id="CryptoDB:Cvel_4571"/>
<proteinExistence type="predicted"/>
<protein>
    <submittedName>
        <fullName evidence="1">Uncharacterized protein</fullName>
    </submittedName>
</protein>
<name>A0A0G4GE19_9ALVE</name>
<gene>
    <name evidence="1" type="ORF">Cvel_4571</name>
</gene>
<sequence length="417" mass="46759">MDFSGLEITAEKSKLFELALEGPVALVKVDVLQTLLEKTVAMCRRDEMEVKYPELYWKEGDEVESATVAALSYPWQTKLHPDPCNVTAHRVVAYLREHHKGALLFWDFLSLHSRVWDPELQRKTVPGKEGREFKTDLALYYGNMSIDVMTVRCPWGPLHKQLQAVSERNERPYSSRGWCFFESCASALKGYNDHGICDLPQTEDDGVTEADTIAQREWNTDQRVPVSPKRFRQKLLEESAEGKSVLACTNQSDPAWLIHLYTRLACRRVGEISILDLSNIDLSVRKRLDQLIDFLSFMTKLGKDGQTDAEAECEDKYVSLQGGKASSSAALGSSAMSSTISAPLLLPLGLIFLCGCNLDDPSLDHLFPVLLKLSPLCREKYGKGSGHRLGVGLRDNQRISKESIERCKEQGSPSLSM</sequence>
<dbReference type="AlphaFoldDB" id="A0A0G4GE19"/>
<evidence type="ECO:0000313" key="1">
    <source>
        <dbReference type="EMBL" id="CEM27570.1"/>
    </source>
</evidence>